<evidence type="ECO:0000259" key="1">
    <source>
        <dbReference type="Pfam" id="PF03016"/>
    </source>
</evidence>
<dbReference type="InterPro" id="IPR004263">
    <property type="entry name" value="Exostosin"/>
</dbReference>
<dbReference type="OrthoDB" id="1416011at2"/>
<name>A0A2T1N5K6_9FLAO</name>
<evidence type="ECO:0000313" key="2">
    <source>
        <dbReference type="EMBL" id="PSG86544.1"/>
    </source>
</evidence>
<proteinExistence type="predicted"/>
<dbReference type="Proteomes" id="UP000238426">
    <property type="component" value="Unassembled WGS sequence"/>
</dbReference>
<gene>
    <name evidence="2" type="ORF">C7H52_12740</name>
</gene>
<dbReference type="InterPro" id="IPR040911">
    <property type="entry name" value="Exostosin_GT47"/>
</dbReference>
<dbReference type="PANTHER" id="PTHR11062">
    <property type="entry name" value="EXOSTOSIN HEPARAN SULFATE GLYCOSYLTRANSFERASE -RELATED"/>
    <property type="match status" value="1"/>
</dbReference>
<protein>
    <recommendedName>
        <fullName evidence="1">Exostosin GT47 domain-containing protein</fullName>
    </recommendedName>
</protein>
<keyword evidence="3" id="KW-1185">Reference proteome</keyword>
<organism evidence="2 3">
    <name type="scientific">Aurantibacter aestuarii</name>
    <dbReference type="NCBI Taxonomy" id="1266046"/>
    <lineage>
        <taxon>Bacteria</taxon>
        <taxon>Pseudomonadati</taxon>
        <taxon>Bacteroidota</taxon>
        <taxon>Flavobacteriia</taxon>
        <taxon>Flavobacteriales</taxon>
        <taxon>Flavobacteriaceae</taxon>
        <taxon>Aurantibacter</taxon>
    </lineage>
</organism>
<feature type="domain" description="Exostosin GT47" evidence="1">
    <location>
        <begin position="220"/>
        <end position="292"/>
    </location>
</feature>
<accession>A0A2T1N5K6</accession>
<dbReference type="GO" id="GO:0016757">
    <property type="term" value="F:glycosyltransferase activity"/>
    <property type="evidence" value="ECO:0007669"/>
    <property type="project" value="InterPro"/>
</dbReference>
<dbReference type="AlphaFoldDB" id="A0A2T1N5K6"/>
<comment type="caution">
    <text evidence="2">The sequence shown here is derived from an EMBL/GenBank/DDBJ whole genome shotgun (WGS) entry which is preliminary data.</text>
</comment>
<reference evidence="2 3" key="1">
    <citation type="submission" date="2018-03" db="EMBL/GenBank/DDBJ databases">
        <title>Mesoflavibacter sp. HG37 and Mesoflavibacter sp. HG96 sp.nov., two marine bacteria isolated from seawater of Western Pacific Ocean.</title>
        <authorList>
            <person name="Cheng H."/>
            <person name="Wu Y.-H."/>
            <person name="Guo L.-L."/>
            <person name="Xu X.-W."/>
        </authorList>
    </citation>
    <scope>NUCLEOTIDE SEQUENCE [LARGE SCALE GENOMIC DNA]</scope>
    <source>
        <strain evidence="2 3">KCTC 32269</strain>
    </source>
</reference>
<dbReference type="Pfam" id="PF03016">
    <property type="entry name" value="Exostosin_GT47"/>
    <property type="match status" value="1"/>
</dbReference>
<sequence>MLKLYTDQNFINETYRKQLFPLLFDICILKNDALKDYYALETDIAKADVVVFPIHFNAFVKHKVAYTRLKACAEQHNKPVWIYTSGDFGYTLKPDYITFRLSGYASRLSSNTVIIPSFINDPYLKLNKSFFTVHKTEQPTIGFVGHAQSGLKKWAKEWFVYLKTQARIILTHEKSDLNPFYPSGYNRAKYLKHLEHCPTLSTNFIYRTHYRAGVNSTIAKEQTSLEFYKNMSENGYTFCIRGAGNFSVRFYETLAMGRIPVLINTDCKLPLEDLIDWHKHAVILEEKDIFNIEDKLQAFHQSLTHEEFISLQQRNRNLWLNRLERVSFFKTIQQHYNTV</sequence>
<dbReference type="RefSeq" id="WP_106464282.1">
    <property type="nucleotide sequence ID" value="NZ_PXOQ01000015.1"/>
</dbReference>
<evidence type="ECO:0000313" key="3">
    <source>
        <dbReference type="Proteomes" id="UP000238426"/>
    </source>
</evidence>
<dbReference type="EMBL" id="PXOQ01000015">
    <property type="protein sequence ID" value="PSG86544.1"/>
    <property type="molecule type" value="Genomic_DNA"/>
</dbReference>